<dbReference type="PROSITE" id="PS50106">
    <property type="entry name" value="PDZ"/>
    <property type="match status" value="1"/>
</dbReference>
<evidence type="ECO:0000256" key="3">
    <source>
        <dbReference type="PROSITE-ProRule" id="PRU00192"/>
    </source>
</evidence>
<dbReference type="CDD" id="cd17091">
    <property type="entry name" value="FERM_F0_SHANK"/>
    <property type="match status" value="1"/>
</dbReference>
<feature type="compositionally biased region" description="Acidic residues" evidence="4">
    <location>
        <begin position="1392"/>
        <end position="1405"/>
    </location>
</feature>
<feature type="compositionally biased region" description="Polar residues" evidence="4">
    <location>
        <begin position="682"/>
        <end position="705"/>
    </location>
</feature>
<dbReference type="Proteomes" id="UP000002358">
    <property type="component" value="Chromosome 3"/>
</dbReference>
<dbReference type="EnsemblMetazoa" id="XM_031926254">
    <property type="protein sequence ID" value="XP_031782114"/>
    <property type="gene ID" value="LOC100120757"/>
</dbReference>
<feature type="compositionally biased region" description="Low complexity" evidence="4">
    <location>
        <begin position="1001"/>
        <end position="1012"/>
    </location>
</feature>
<dbReference type="InterPro" id="IPR036028">
    <property type="entry name" value="SH3-like_dom_sf"/>
</dbReference>
<dbReference type="Gene3D" id="2.30.30.40">
    <property type="entry name" value="SH3 Domains"/>
    <property type="match status" value="1"/>
</dbReference>
<evidence type="ECO:0008006" key="9">
    <source>
        <dbReference type="Google" id="ProtNLM"/>
    </source>
</evidence>
<dbReference type="RefSeq" id="XP_031782115.1">
    <property type="nucleotide sequence ID" value="XM_031926255.2"/>
</dbReference>
<dbReference type="SMR" id="A0A7M7Q5C8"/>
<feature type="compositionally biased region" description="Low complexity" evidence="4">
    <location>
        <begin position="541"/>
        <end position="576"/>
    </location>
</feature>
<name>A0A7M7Q5C8_NASVI</name>
<feature type="repeat" description="ANK" evidence="2">
    <location>
        <begin position="290"/>
        <end position="322"/>
    </location>
</feature>
<dbReference type="InterPro" id="IPR001452">
    <property type="entry name" value="SH3_domain"/>
</dbReference>
<dbReference type="SMART" id="SM00248">
    <property type="entry name" value="ANK"/>
    <property type="match status" value="6"/>
</dbReference>
<dbReference type="GO" id="GO:0030160">
    <property type="term" value="F:synaptic receptor adaptor activity"/>
    <property type="evidence" value="ECO:0007669"/>
    <property type="project" value="TreeGrafter"/>
</dbReference>
<protein>
    <recommendedName>
        <fullName evidence="9">SH3 and multiple ankyrin repeat domains protein 3</fullName>
    </recommendedName>
</protein>
<evidence type="ECO:0000256" key="1">
    <source>
        <dbReference type="ARBA" id="ARBA00022443"/>
    </source>
</evidence>
<dbReference type="PROSITE" id="PS50002">
    <property type="entry name" value="SH3"/>
    <property type="match status" value="1"/>
</dbReference>
<feature type="compositionally biased region" description="Low complexity" evidence="4">
    <location>
        <begin position="1307"/>
        <end position="1329"/>
    </location>
</feature>
<evidence type="ECO:0000256" key="2">
    <source>
        <dbReference type="PROSITE-ProRule" id="PRU00023"/>
    </source>
</evidence>
<feature type="compositionally biased region" description="Basic and acidic residues" evidence="4">
    <location>
        <begin position="1406"/>
        <end position="1424"/>
    </location>
</feature>
<dbReference type="FunFam" id="2.30.42.10:FF:000018">
    <property type="entry name" value="SH3 and multiple ankyrin repeat domains protein 2"/>
    <property type="match status" value="1"/>
</dbReference>
<dbReference type="InterPro" id="IPR002110">
    <property type="entry name" value="Ankyrin_rpt"/>
</dbReference>
<dbReference type="CTD" id="50225"/>
<feature type="repeat" description="ANK" evidence="2">
    <location>
        <begin position="223"/>
        <end position="255"/>
    </location>
</feature>
<feature type="compositionally biased region" description="Polar residues" evidence="4">
    <location>
        <begin position="490"/>
        <end position="503"/>
    </location>
</feature>
<proteinExistence type="predicted"/>
<dbReference type="OrthoDB" id="445896at2759"/>
<evidence type="ECO:0000313" key="7">
    <source>
        <dbReference type="EnsemblMetazoa" id="XP_031782114"/>
    </source>
</evidence>
<feature type="domain" description="SH3" evidence="5">
    <location>
        <begin position="704"/>
        <end position="764"/>
    </location>
</feature>
<dbReference type="SMART" id="SM00326">
    <property type="entry name" value="SH3"/>
    <property type="match status" value="1"/>
</dbReference>
<dbReference type="PROSITE" id="PS50088">
    <property type="entry name" value="ANK_REPEAT"/>
    <property type="match status" value="3"/>
</dbReference>
<feature type="region of interest" description="Disordered" evidence="4">
    <location>
        <begin position="1625"/>
        <end position="1644"/>
    </location>
</feature>
<feature type="region of interest" description="Disordered" evidence="4">
    <location>
        <begin position="951"/>
        <end position="1044"/>
    </location>
</feature>
<evidence type="ECO:0000259" key="5">
    <source>
        <dbReference type="PROSITE" id="PS50002"/>
    </source>
</evidence>
<feature type="region of interest" description="Disordered" evidence="4">
    <location>
        <begin position="1"/>
        <end position="30"/>
    </location>
</feature>
<dbReference type="RefSeq" id="XP_031782116.1">
    <property type="nucleotide sequence ID" value="XM_031926256.2"/>
</dbReference>
<dbReference type="CDD" id="cd06746">
    <property type="entry name" value="PDZ_SHANK1_3-like"/>
    <property type="match status" value="1"/>
</dbReference>
<evidence type="ECO:0000259" key="6">
    <source>
        <dbReference type="PROSITE" id="PS50106"/>
    </source>
</evidence>
<dbReference type="SUPFAM" id="SSF50156">
    <property type="entry name" value="PDZ domain-like"/>
    <property type="match status" value="1"/>
</dbReference>
<sequence length="1644" mass="174931">MEAGPKQAAAPVGSAGSQQQQPQSQQQQQLLDDMVETGPVDDGILLARVHVPELCVSKCLQFPKDQLVWDVKQQCLASLPKEVATWYRELKESFNYGLFYPPVNGKAGKFLDEERRLGDYPFNGRVGYLELKYKRRVYKMLHLDEKQLKAMHTRTNLRRLLDYVANSQVEKIAKMCGKGLDPNFHCQDTGETPLTLATTLKKPSKVIIALVNGGALLDYRTKEGLTAMHRAVERNNLEAVKTLLELGASPNYKDTKGLTPLYYSVIYKTDPMLCETLLHDHATIGAQDLQGWQEVHQACRNNLVQHLDHLLFYGADMNARNASGNTPLHVCAVNNTDSSCIRQLLFRGAQKDALNYANQTPYQVAVIAGNMELADVIKNYQPDEVVPFKGPPRYNPKRRSVAFGGLSTSCSAGNLGLGTLTRLPSGDYHQPLTPSSPVGMSTSLISSSGSSSSGSASNTLTREHFGPSNPSRVVSSADAYLASGSLGRGMSSTPTTPAENQPQQHHHHGTMSRAESHHGCLNRVPSIEKQGSSSGAGSGSTGSAAASSSSNTNTIQRNPSEQQHQQQQRLSSEYQSPAQLREHARLSSSGEHYQNVRIEGLTRLQEHRIELQHRLDIQGGGGGGGLGGLRPLEMPPSPSPSSRSLAPFSSASSSLSEGSNQPSGEDSASIVTDKSLGDTASDVISDSSGVGTSQSDTTNNSLSIPGTTVVCVEPYSAGIPGHLAINQGDILEVTGATDCGLLEGVLRGQGTGLFPAHCVQEVRLRHTNIPLGPQAVAREVAAAAAASRNRVLGRRESQHKYFATAPRLKKPFHAYDSRVTTEPRTVVLHRSRKGFGFVLRGAKSTTNLTEVTLSARYPALQYLDDVDEGGVADLAGLRKGDFLIQINGEDVTTALHEHVVDLIRKSGELVRMTVVSPVLSLPNSQLAAALPTSQPIQRQYATLPRKTNNSVVIGGTLGRSPAPMPPRRDPKTTLSVGRARARSMVAGLEGGGEKDDRDEMSSNCAKSNSSESLHLNQPTTPGGNANQNSSSQPRTASIRSRPTSSRITAAELEELFQRQQGANGAASSMSSAMSPSHYGSTMQMNSSSHFPSGTISTKSHSTSPAKSGRVYASVAEMKRKGKSSRVRFFGGLGGGSELHRDFHSTPDLNVQAQIGVGGGAASLFPKGHRSQEDVNAALGRNGLPPPNHPPPPPPVGQVVKVNVGAPVPDVVTPASVYDNMAHIQQVKELAAATAENNYGVMSSFRPSNSAKLYASPEDMKTVGYRSLSLPSHSTRSQLRKSHSLRTPNGAGSAATFKPGPGNQLANGASQANGVATAATAGGNGNNNNQYAQPLKNGRSHSTVGIMRERKKKSSLTTSSSASNLSGVSGGNNPNGGASAPPIPEPDYSLSESENDEDLTDEGDESEIAKELEKAAQREKLESTRETSGNSNASAGSGSSSSSSGSGSLPHSFSVEEIQNVRKQLKTQQSLVEDGDNSSSGVSSDQDVPVGPPTGFDDTKARNNEANHHQHQHVHNQAHADKENNSVMVVSSGCAQKRASYGGSGLLTRHAVSLAQLPPPIEADAEEQGNDLFVPPPPEFNADGTPITGTGADELVFAPPPQFCDNGKIQPQQQQQQRVKIIGAIPKAQSNNNQVKPPSGRLHSQ</sequence>
<feature type="compositionally biased region" description="Low complexity" evidence="4">
    <location>
        <begin position="1065"/>
        <end position="1076"/>
    </location>
</feature>
<dbReference type="Pfam" id="PF12796">
    <property type="entry name" value="Ank_2"/>
    <property type="match status" value="2"/>
</dbReference>
<accession>A0A7M7Q5C8</accession>
<dbReference type="InterPro" id="IPR041489">
    <property type="entry name" value="PDZ_6"/>
</dbReference>
<feature type="compositionally biased region" description="Basic and acidic residues" evidence="4">
    <location>
        <begin position="1496"/>
        <end position="1507"/>
    </location>
</feature>
<dbReference type="PANTHER" id="PTHR24135:SF28">
    <property type="entry name" value="LD13733P"/>
    <property type="match status" value="1"/>
</dbReference>
<dbReference type="GO" id="GO:0045211">
    <property type="term" value="C:postsynaptic membrane"/>
    <property type="evidence" value="ECO:0007669"/>
    <property type="project" value="TreeGrafter"/>
</dbReference>
<feature type="region of interest" description="Disordered" evidence="4">
    <location>
        <begin position="614"/>
        <end position="705"/>
    </location>
</feature>
<feature type="repeat" description="ANK" evidence="2">
    <location>
        <begin position="323"/>
        <end position="356"/>
    </location>
</feature>
<keyword evidence="8" id="KW-1185">Reference proteome</keyword>
<feature type="compositionally biased region" description="Low complexity" evidence="4">
    <location>
        <begin position="7"/>
        <end position="29"/>
    </location>
</feature>
<dbReference type="RefSeq" id="XP_031782114.1">
    <property type="nucleotide sequence ID" value="XM_031926254.2"/>
</dbReference>
<dbReference type="Pfam" id="PF17820">
    <property type="entry name" value="PDZ_6"/>
    <property type="match status" value="1"/>
</dbReference>
<feature type="compositionally biased region" description="Low complexity" evidence="4">
    <location>
        <begin position="439"/>
        <end position="457"/>
    </location>
</feature>
<dbReference type="Gene3D" id="2.30.42.10">
    <property type="match status" value="1"/>
</dbReference>
<dbReference type="Gene3D" id="1.25.40.20">
    <property type="entry name" value="Ankyrin repeat-containing domain"/>
    <property type="match status" value="2"/>
</dbReference>
<organism evidence="7 8">
    <name type="scientific">Nasonia vitripennis</name>
    <name type="common">Parasitic wasp</name>
    <dbReference type="NCBI Taxonomy" id="7425"/>
    <lineage>
        <taxon>Eukaryota</taxon>
        <taxon>Metazoa</taxon>
        <taxon>Ecdysozoa</taxon>
        <taxon>Arthropoda</taxon>
        <taxon>Hexapoda</taxon>
        <taxon>Insecta</taxon>
        <taxon>Pterygota</taxon>
        <taxon>Neoptera</taxon>
        <taxon>Endopterygota</taxon>
        <taxon>Hymenoptera</taxon>
        <taxon>Apocrita</taxon>
        <taxon>Proctotrupomorpha</taxon>
        <taxon>Chalcidoidea</taxon>
        <taxon>Pteromalidae</taxon>
        <taxon>Pteromalinae</taxon>
        <taxon>Nasonia</taxon>
    </lineage>
</organism>
<dbReference type="InterPro" id="IPR036034">
    <property type="entry name" value="PDZ_sf"/>
</dbReference>
<feature type="compositionally biased region" description="Polar residues" evidence="4">
    <location>
        <begin position="1077"/>
        <end position="1105"/>
    </location>
</feature>
<dbReference type="GO" id="GO:0043197">
    <property type="term" value="C:dendritic spine"/>
    <property type="evidence" value="ECO:0007669"/>
    <property type="project" value="TreeGrafter"/>
</dbReference>
<feature type="compositionally biased region" description="Polar residues" evidence="4">
    <location>
        <begin position="657"/>
        <end position="672"/>
    </location>
</feature>
<feature type="region of interest" description="Disordered" evidence="4">
    <location>
        <begin position="1059"/>
        <end position="1107"/>
    </location>
</feature>
<dbReference type="PANTHER" id="PTHR24135">
    <property type="entry name" value="SH3 AND MULTIPLE ANKYRIN REPEAT DOMAINS PROTEIN"/>
    <property type="match status" value="1"/>
</dbReference>
<feature type="compositionally biased region" description="Low complexity" evidence="4">
    <location>
        <begin position="1476"/>
        <end position="1488"/>
    </location>
</feature>
<dbReference type="GO" id="GO:0014069">
    <property type="term" value="C:postsynaptic density"/>
    <property type="evidence" value="ECO:0007669"/>
    <property type="project" value="TreeGrafter"/>
</dbReference>
<keyword evidence="1 3" id="KW-0728">SH3 domain</keyword>
<feature type="compositionally biased region" description="Low complexity" evidence="4">
    <location>
        <begin position="640"/>
        <end position="656"/>
    </location>
</feature>
<feature type="compositionally biased region" description="Low complexity" evidence="4">
    <location>
        <begin position="1033"/>
        <end position="1044"/>
    </location>
</feature>
<feature type="domain" description="PDZ" evidence="6">
    <location>
        <begin position="825"/>
        <end position="918"/>
    </location>
</feature>
<keyword evidence="2" id="KW-0040">ANK repeat</keyword>
<dbReference type="EnsemblMetazoa" id="XM_032598098">
    <property type="protein sequence ID" value="XP_032453989"/>
    <property type="gene ID" value="LOC100120757"/>
</dbReference>
<dbReference type="InParanoid" id="A0A7M7Q5C8"/>
<dbReference type="InterPro" id="IPR051569">
    <property type="entry name" value="SHANK"/>
</dbReference>
<dbReference type="PROSITE" id="PS50297">
    <property type="entry name" value="ANK_REP_REGION"/>
    <property type="match status" value="2"/>
</dbReference>
<dbReference type="EnsemblMetazoa" id="XM_031926255">
    <property type="protein sequence ID" value="XP_031782115"/>
    <property type="gene ID" value="LOC100120757"/>
</dbReference>
<dbReference type="RefSeq" id="XP_032453989.1">
    <property type="nucleotide sequence ID" value="XM_032598098.1"/>
</dbReference>
<feature type="compositionally biased region" description="Low complexity" evidence="4">
    <location>
        <begin position="1354"/>
        <end position="1366"/>
    </location>
</feature>
<feature type="region of interest" description="Disordered" evidence="4">
    <location>
        <begin position="1566"/>
        <end position="1617"/>
    </location>
</feature>
<reference evidence="7" key="1">
    <citation type="submission" date="2021-01" db="UniProtKB">
        <authorList>
            <consortium name="EnsemblMetazoa"/>
        </authorList>
    </citation>
    <scope>IDENTIFICATION</scope>
</reference>
<dbReference type="InterPro" id="IPR036770">
    <property type="entry name" value="Ankyrin_rpt-contain_sf"/>
</dbReference>
<dbReference type="SUPFAM" id="SSF50044">
    <property type="entry name" value="SH3-domain"/>
    <property type="match status" value="1"/>
</dbReference>
<feature type="compositionally biased region" description="Gly residues" evidence="4">
    <location>
        <begin position="618"/>
        <end position="628"/>
    </location>
</feature>
<dbReference type="InterPro" id="IPR001478">
    <property type="entry name" value="PDZ"/>
</dbReference>
<dbReference type="GeneID" id="100120757"/>
<feature type="compositionally biased region" description="Basic and acidic residues" evidence="4">
    <location>
        <begin position="991"/>
        <end position="1000"/>
    </location>
</feature>
<feature type="compositionally biased region" description="Polar residues" evidence="4">
    <location>
        <begin position="1013"/>
        <end position="1032"/>
    </location>
</feature>
<feature type="compositionally biased region" description="Polar residues" evidence="4">
    <location>
        <begin position="1627"/>
        <end position="1644"/>
    </location>
</feature>
<feature type="compositionally biased region" description="Low complexity" evidence="4">
    <location>
        <begin position="1427"/>
        <end position="1447"/>
    </location>
</feature>
<feature type="region of interest" description="Disordered" evidence="4">
    <location>
        <begin position="426"/>
        <end position="591"/>
    </location>
</feature>
<dbReference type="EnsemblMetazoa" id="XM_031926256">
    <property type="protein sequence ID" value="XP_031782116"/>
    <property type="gene ID" value="LOC100120757"/>
</dbReference>
<dbReference type="SUPFAM" id="SSF48403">
    <property type="entry name" value="Ankyrin repeat"/>
    <property type="match status" value="1"/>
</dbReference>
<dbReference type="Gene3D" id="3.10.20.90">
    <property type="entry name" value="Phosphatidylinositol 3-kinase Catalytic Subunit, Chain A, domain 1"/>
    <property type="match status" value="1"/>
</dbReference>
<evidence type="ECO:0000256" key="4">
    <source>
        <dbReference type="SAM" id="MobiDB-lite"/>
    </source>
</evidence>
<dbReference type="GO" id="GO:0035255">
    <property type="term" value="F:ionotropic glutamate receptor binding"/>
    <property type="evidence" value="ECO:0007669"/>
    <property type="project" value="TreeGrafter"/>
</dbReference>
<evidence type="ECO:0000313" key="8">
    <source>
        <dbReference type="Proteomes" id="UP000002358"/>
    </source>
</evidence>
<dbReference type="FunCoup" id="A0A7M7Q5C8">
    <property type="interactions" value="17"/>
</dbReference>
<dbReference type="SMART" id="SM00228">
    <property type="entry name" value="PDZ"/>
    <property type="match status" value="1"/>
</dbReference>
<feature type="region of interest" description="Disordered" evidence="4">
    <location>
        <begin position="1267"/>
        <end position="1522"/>
    </location>
</feature>